<gene>
    <name evidence="1" type="ORF">NPIL_92691</name>
</gene>
<keyword evidence="2" id="KW-1185">Reference proteome</keyword>
<proteinExistence type="predicted"/>
<dbReference type="Proteomes" id="UP000887013">
    <property type="component" value="Unassembled WGS sequence"/>
</dbReference>
<organism evidence="1 2">
    <name type="scientific">Nephila pilipes</name>
    <name type="common">Giant wood spider</name>
    <name type="synonym">Nephila maculata</name>
    <dbReference type="NCBI Taxonomy" id="299642"/>
    <lineage>
        <taxon>Eukaryota</taxon>
        <taxon>Metazoa</taxon>
        <taxon>Ecdysozoa</taxon>
        <taxon>Arthropoda</taxon>
        <taxon>Chelicerata</taxon>
        <taxon>Arachnida</taxon>
        <taxon>Araneae</taxon>
        <taxon>Araneomorphae</taxon>
        <taxon>Entelegynae</taxon>
        <taxon>Araneoidea</taxon>
        <taxon>Nephilidae</taxon>
        <taxon>Nephila</taxon>
    </lineage>
</organism>
<dbReference type="OrthoDB" id="6571122at2759"/>
<comment type="caution">
    <text evidence="1">The sequence shown here is derived from an EMBL/GenBank/DDBJ whole genome shotgun (WGS) entry which is preliminary data.</text>
</comment>
<evidence type="ECO:0000313" key="1">
    <source>
        <dbReference type="EMBL" id="GFT56767.1"/>
    </source>
</evidence>
<protein>
    <submittedName>
        <fullName evidence="1">Uncharacterized protein</fullName>
    </submittedName>
</protein>
<sequence length="146" mass="16979">MAYVLRFCKNLRRGQNDQKEEKLEMLNSNKRKKGFSVRPLEIVSITPPEERERYVAIFEISEADVCGPLFLKKPLDKVVKTYPGKGENIPVVEVKTHFGTFIRPIQKLYPLEVKMFETCDIRRLIPETQKTCSISQSFYGRTLKPP</sequence>
<dbReference type="AlphaFoldDB" id="A0A8X6TXA5"/>
<accession>A0A8X6TXA5</accession>
<name>A0A8X6TXA5_NEPPI</name>
<evidence type="ECO:0000313" key="2">
    <source>
        <dbReference type="Proteomes" id="UP000887013"/>
    </source>
</evidence>
<reference evidence="1" key="1">
    <citation type="submission" date="2020-08" db="EMBL/GenBank/DDBJ databases">
        <title>Multicomponent nature underlies the extraordinary mechanical properties of spider dragline silk.</title>
        <authorList>
            <person name="Kono N."/>
            <person name="Nakamura H."/>
            <person name="Mori M."/>
            <person name="Yoshida Y."/>
            <person name="Ohtoshi R."/>
            <person name="Malay A.D."/>
            <person name="Moran D.A.P."/>
            <person name="Tomita M."/>
            <person name="Numata K."/>
            <person name="Arakawa K."/>
        </authorList>
    </citation>
    <scope>NUCLEOTIDE SEQUENCE</scope>
</reference>
<dbReference type="EMBL" id="BMAW01066861">
    <property type="protein sequence ID" value="GFT56767.1"/>
    <property type="molecule type" value="Genomic_DNA"/>
</dbReference>